<keyword evidence="3 6" id="KW-1133">Transmembrane helix</keyword>
<dbReference type="PANTHER" id="PTHR23507">
    <property type="entry name" value="ZGC:174356"/>
    <property type="match status" value="1"/>
</dbReference>
<feature type="transmembrane region" description="Helical" evidence="6">
    <location>
        <begin position="233"/>
        <end position="254"/>
    </location>
</feature>
<dbReference type="PANTHER" id="PTHR23507:SF1">
    <property type="entry name" value="FI18259P1-RELATED"/>
    <property type="match status" value="1"/>
</dbReference>
<evidence type="ECO:0000256" key="3">
    <source>
        <dbReference type="ARBA" id="ARBA00022989"/>
    </source>
</evidence>
<evidence type="ECO:0000256" key="1">
    <source>
        <dbReference type="ARBA" id="ARBA00004141"/>
    </source>
</evidence>
<name>A0ABR2V1U6_9PEZI</name>
<dbReference type="Pfam" id="PF07690">
    <property type="entry name" value="MFS_1"/>
    <property type="match status" value="1"/>
</dbReference>
<feature type="transmembrane region" description="Helical" evidence="6">
    <location>
        <begin position="144"/>
        <end position="162"/>
    </location>
</feature>
<dbReference type="SUPFAM" id="SSF103473">
    <property type="entry name" value="MFS general substrate transporter"/>
    <property type="match status" value="1"/>
</dbReference>
<accession>A0ABR2V1U6</accession>
<feature type="transmembrane region" description="Helical" evidence="6">
    <location>
        <begin position="174"/>
        <end position="192"/>
    </location>
</feature>
<evidence type="ECO:0000256" key="4">
    <source>
        <dbReference type="ARBA" id="ARBA00023136"/>
    </source>
</evidence>
<dbReference type="Proteomes" id="UP001408356">
    <property type="component" value="Unassembled WGS sequence"/>
</dbReference>
<feature type="transmembrane region" description="Helical" evidence="6">
    <location>
        <begin position="374"/>
        <end position="406"/>
    </location>
</feature>
<feature type="transmembrane region" description="Helical" evidence="6">
    <location>
        <begin position="111"/>
        <end position="132"/>
    </location>
</feature>
<dbReference type="Gene3D" id="1.20.1250.20">
    <property type="entry name" value="MFS general substrate transporter like domains"/>
    <property type="match status" value="2"/>
</dbReference>
<evidence type="ECO:0000256" key="2">
    <source>
        <dbReference type="ARBA" id="ARBA00022692"/>
    </source>
</evidence>
<dbReference type="InterPro" id="IPR036259">
    <property type="entry name" value="MFS_trans_sf"/>
</dbReference>
<evidence type="ECO:0000256" key="5">
    <source>
        <dbReference type="SAM" id="MobiDB-lite"/>
    </source>
</evidence>
<keyword evidence="4 6" id="KW-0472">Membrane</keyword>
<reference evidence="7 8" key="1">
    <citation type="journal article" date="2024" name="J. Plant Pathol.">
        <title>Sequence and assembly of the genome of Seiridium unicorne, isolate CBS 538.82, causal agent of cypress canker disease.</title>
        <authorList>
            <person name="Scali E."/>
            <person name="Rocca G.D."/>
            <person name="Danti R."/>
            <person name="Garbelotto M."/>
            <person name="Barberini S."/>
            <person name="Baroncelli R."/>
            <person name="Emiliani G."/>
        </authorList>
    </citation>
    <scope>NUCLEOTIDE SEQUENCE [LARGE SCALE GENOMIC DNA]</scope>
    <source>
        <strain evidence="7 8">BM-138-508</strain>
    </source>
</reference>
<dbReference type="EMBL" id="JARVKF010000223">
    <property type="protein sequence ID" value="KAK9420889.1"/>
    <property type="molecule type" value="Genomic_DNA"/>
</dbReference>
<evidence type="ECO:0000313" key="7">
    <source>
        <dbReference type="EMBL" id="KAK9420889.1"/>
    </source>
</evidence>
<feature type="compositionally biased region" description="Low complexity" evidence="5">
    <location>
        <begin position="22"/>
        <end position="31"/>
    </location>
</feature>
<keyword evidence="8" id="KW-1185">Reference proteome</keyword>
<organism evidence="7 8">
    <name type="scientific">Seiridium unicorne</name>
    <dbReference type="NCBI Taxonomy" id="138068"/>
    <lineage>
        <taxon>Eukaryota</taxon>
        <taxon>Fungi</taxon>
        <taxon>Dikarya</taxon>
        <taxon>Ascomycota</taxon>
        <taxon>Pezizomycotina</taxon>
        <taxon>Sordariomycetes</taxon>
        <taxon>Xylariomycetidae</taxon>
        <taxon>Amphisphaeriales</taxon>
        <taxon>Sporocadaceae</taxon>
        <taxon>Seiridium</taxon>
    </lineage>
</organism>
<dbReference type="InterPro" id="IPR011701">
    <property type="entry name" value="MFS"/>
</dbReference>
<evidence type="ECO:0000256" key="6">
    <source>
        <dbReference type="SAM" id="Phobius"/>
    </source>
</evidence>
<feature type="transmembrane region" description="Helical" evidence="6">
    <location>
        <begin position="204"/>
        <end position="227"/>
    </location>
</feature>
<feature type="transmembrane region" description="Helical" evidence="6">
    <location>
        <begin position="335"/>
        <end position="354"/>
    </location>
</feature>
<comment type="caution">
    <text evidence="7">The sequence shown here is derived from an EMBL/GenBank/DDBJ whole genome shotgun (WGS) entry which is preliminary data.</text>
</comment>
<proteinExistence type="predicted"/>
<feature type="transmembrane region" description="Helical" evidence="6">
    <location>
        <begin position="465"/>
        <end position="488"/>
    </location>
</feature>
<sequence length="497" mass="53424">MSAVDEPTEASPLLIKPAGSTPPSEEQPPSQDLGWTKDATRTAVLTTAFLTLFAFADILKYVSTIRLIELGVCREHYLETDPGLVGGNGMIPEHLCKSPAIQQSLAHLRGYLSALEAIVGLLLTVPYGLVVARLGERLLAGINVVGYLMSCAWLIAVCFYWSVFPTWTTVLSPLFRVVGGGSPFLSSLVYSIAAKHIPVSKRSLCFFIFLAAQTITSTIAALVTAALLDHGLLLTPLMLNFPIGVLCLLTLVVLHIDNSSESVPGCDNEQDADKSNTFSSIRHSIRVLSEALHDRNVLILLATVPVAKAVNPIGEVTWQYVPKKYAISLAAASRVLSIPSLECLVLLIVILPYINNIAQKRYHLTAITVDLYFVQYGFLIQGLGCLIMAFSQTLIVFILGILVFALGCSTKPALQSVLAGLVSREHIAVLFTVVAVADGIGSAAGAVILNWAFAIALGWDNSLYLGLPFIIGAASFVIAFMASVYVGYSAFRLKRDT</sequence>
<feature type="region of interest" description="Disordered" evidence="5">
    <location>
        <begin position="1"/>
        <end position="35"/>
    </location>
</feature>
<protein>
    <submittedName>
        <fullName evidence="7">Major facilitator superfamily domain-containing protein</fullName>
    </submittedName>
</protein>
<keyword evidence="2 6" id="KW-0812">Transmembrane</keyword>
<evidence type="ECO:0000313" key="8">
    <source>
        <dbReference type="Proteomes" id="UP001408356"/>
    </source>
</evidence>
<feature type="transmembrane region" description="Helical" evidence="6">
    <location>
        <begin position="427"/>
        <end position="453"/>
    </location>
</feature>
<dbReference type="CDD" id="cd06174">
    <property type="entry name" value="MFS"/>
    <property type="match status" value="1"/>
</dbReference>
<comment type="subcellular location">
    <subcellularLocation>
        <location evidence="1">Membrane</location>
        <topology evidence="1">Multi-pass membrane protein</topology>
    </subcellularLocation>
</comment>
<gene>
    <name evidence="7" type="ORF">SUNI508_00980</name>
</gene>